<protein>
    <recommendedName>
        <fullName evidence="4">F-box domain-containing protein</fullName>
    </recommendedName>
</protein>
<dbReference type="InterPro" id="IPR032675">
    <property type="entry name" value="LRR_dom_sf"/>
</dbReference>
<dbReference type="Gene3D" id="3.80.10.10">
    <property type="entry name" value="Ribonuclease Inhibitor"/>
    <property type="match status" value="1"/>
</dbReference>
<dbReference type="OrthoDB" id="2269034at2759"/>
<keyword evidence="3" id="KW-1185">Reference proteome</keyword>
<organism evidence="2 3">
    <name type="scientific">Schizopora paradoxa</name>
    <dbReference type="NCBI Taxonomy" id="27342"/>
    <lineage>
        <taxon>Eukaryota</taxon>
        <taxon>Fungi</taxon>
        <taxon>Dikarya</taxon>
        <taxon>Basidiomycota</taxon>
        <taxon>Agaricomycotina</taxon>
        <taxon>Agaricomycetes</taxon>
        <taxon>Hymenochaetales</taxon>
        <taxon>Schizoporaceae</taxon>
        <taxon>Schizopora</taxon>
    </lineage>
</organism>
<dbReference type="InParanoid" id="A0A0H2RY11"/>
<proteinExistence type="predicted"/>
<sequence length="470" mass="53549">MSTMRDKLEGEIDTEESRKGVFKGAVAESESQPEHWHVQVVDTSKNRCGCDDLPPEILVRVFELVMESVWKYSLKDPPSNAVEMSTCTFPVPDGVIDKNSGRRGIWNFSYPDVFLPVCRWWCTIILTTPNLWSYIWMTDNSSMDNISLRLRRSQSSKLSIVVSSFGSLDEDADIDQNTRSYAFEDVPIDTPLFDTQMPSLQKLSLQSTLLFPVSKTPISIRFFFPRLTELELAQLDWLLLNKLVKSLEGHPLLRALKIIDFRHHDIASVPDEVTSCVVLRSLEQLTVVDLDGVELEYFLKLVSMPNLHSLFLNESELRNSFITTAPEHLPLSKIRELNLESVRYEKPFPRIGTKVSAAQQQFLIGLFTPMSEITTIHLNHRIFALALTHLRQATQAEGSQSSDVPLLSKLTEVSLSGLEGYEIVRFVKKRSALGVPVRTLRVDKGSILARRVLLEDWEELKGLVERLNWF</sequence>
<dbReference type="AlphaFoldDB" id="A0A0H2RY11"/>
<evidence type="ECO:0000256" key="1">
    <source>
        <dbReference type="SAM" id="MobiDB-lite"/>
    </source>
</evidence>
<accession>A0A0H2RY11</accession>
<name>A0A0H2RY11_9AGAM</name>
<reference evidence="2 3" key="1">
    <citation type="submission" date="2015-04" db="EMBL/GenBank/DDBJ databases">
        <title>Complete genome sequence of Schizopora paradoxa KUC8140, a cosmopolitan wood degrader in East Asia.</title>
        <authorList>
            <consortium name="DOE Joint Genome Institute"/>
            <person name="Min B."/>
            <person name="Park H."/>
            <person name="Jang Y."/>
            <person name="Kim J.-J."/>
            <person name="Kim K.H."/>
            <person name="Pangilinan J."/>
            <person name="Lipzen A."/>
            <person name="Riley R."/>
            <person name="Grigoriev I.V."/>
            <person name="Spatafora J.W."/>
            <person name="Choi I.-G."/>
        </authorList>
    </citation>
    <scope>NUCLEOTIDE SEQUENCE [LARGE SCALE GENOMIC DNA]</scope>
    <source>
        <strain evidence="2 3">KUC8140</strain>
    </source>
</reference>
<feature type="region of interest" description="Disordered" evidence="1">
    <location>
        <begin position="1"/>
        <end position="20"/>
    </location>
</feature>
<dbReference type="Proteomes" id="UP000053477">
    <property type="component" value="Unassembled WGS sequence"/>
</dbReference>
<dbReference type="EMBL" id="KQ085914">
    <property type="protein sequence ID" value="KLO16624.1"/>
    <property type="molecule type" value="Genomic_DNA"/>
</dbReference>
<dbReference type="SUPFAM" id="SSF52058">
    <property type="entry name" value="L domain-like"/>
    <property type="match status" value="1"/>
</dbReference>
<evidence type="ECO:0000313" key="3">
    <source>
        <dbReference type="Proteomes" id="UP000053477"/>
    </source>
</evidence>
<evidence type="ECO:0000313" key="2">
    <source>
        <dbReference type="EMBL" id="KLO16624.1"/>
    </source>
</evidence>
<feature type="compositionally biased region" description="Basic and acidic residues" evidence="1">
    <location>
        <begin position="1"/>
        <end position="19"/>
    </location>
</feature>
<evidence type="ECO:0008006" key="4">
    <source>
        <dbReference type="Google" id="ProtNLM"/>
    </source>
</evidence>
<gene>
    <name evidence="2" type="ORF">SCHPADRAFT_887683</name>
</gene>